<gene>
    <name evidence="2" type="primary">LOC109703022</name>
</gene>
<sequence length="214" mass="23679">MLPPPACGSGHCACAERPGVESWLHPFSSPCLLLFPPPTPAPPRPSSQPPRTDRQVVLLGGGSSYIGLVASSCLYRHVPRKVGEWQTTSFCRSLPLLAFRPSVTPSTHTHTPRNFPKEKWLAEQKHAQKGRRSYIAGKDTDGQQWVFSPTAMKEADTCTRRNLKQNLSNRDPNSPPILKAALCDTVQLFGDSNKSHTLKKIPNDSQILHHHIPK</sequence>
<organism evidence="1 2">
    <name type="scientific">Castor canadensis</name>
    <name type="common">American beaver</name>
    <dbReference type="NCBI Taxonomy" id="51338"/>
    <lineage>
        <taxon>Eukaryota</taxon>
        <taxon>Metazoa</taxon>
        <taxon>Chordata</taxon>
        <taxon>Craniata</taxon>
        <taxon>Vertebrata</taxon>
        <taxon>Euteleostomi</taxon>
        <taxon>Mammalia</taxon>
        <taxon>Eutheria</taxon>
        <taxon>Euarchontoglires</taxon>
        <taxon>Glires</taxon>
        <taxon>Rodentia</taxon>
        <taxon>Castorimorpha</taxon>
        <taxon>Castoridae</taxon>
        <taxon>Castor</taxon>
    </lineage>
</organism>
<evidence type="ECO:0000313" key="1">
    <source>
        <dbReference type="Proteomes" id="UP001732720"/>
    </source>
</evidence>
<name>A0AC58K3Z1_CASCN</name>
<protein>
    <submittedName>
        <fullName evidence="2">Uncharacterized protein</fullName>
    </submittedName>
</protein>
<proteinExistence type="predicted"/>
<reference evidence="2" key="1">
    <citation type="submission" date="2025-08" db="UniProtKB">
        <authorList>
            <consortium name="RefSeq"/>
        </authorList>
    </citation>
    <scope>IDENTIFICATION</scope>
</reference>
<keyword evidence="1" id="KW-1185">Reference proteome</keyword>
<evidence type="ECO:0000313" key="2">
    <source>
        <dbReference type="RefSeq" id="XP_073899655.1"/>
    </source>
</evidence>
<dbReference type="RefSeq" id="XP_073899655.1">
    <property type="nucleotide sequence ID" value="XM_074043554.1"/>
</dbReference>
<accession>A0AC58K3Z1</accession>
<dbReference type="Proteomes" id="UP001732720">
    <property type="component" value="Chromosome 10"/>
</dbReference>